<dbReference type="Proteomes" id="UP000030665">
    <property type="component" value="Unassembled WGS sequence"/>
</dbReference>
<dbReference type="AlphaFoldDB" id="A0A077Z776"/>
<evidence type="ECO:0000256" key="2">
    <source>
        <dbReference type="SAM" id="MobiDB-lite"/>
    </source>
</evidence>
<dbReference type="SMART" id="SM00164">
    <property type="entry name" value="TBC"/>
    <property type="match status" value="1"/>
</dbReference>
<keyword evidence="1" id="KW-0343">GTPase activation</keyword>
<evidence type="ECO:0000313" key="4">
    <source>
        <dbReference type="EMBL" id="CDW54520.1"/>
    </source>
</evidence>
<dbReference type="Pfam" id="PF00566">
    <property type="entry name" value="RabGAP-TBC"/>
    <property type="match status" value="1"/>
</dbReference>
<feature type="region of interest" description="Disordered" evidence="2">
    <location>
        <begin position="1"/>
        <end position="20"/>
    </location>
</feature>
<dbReference type="STRING" id="36087.A0A077Z776"/>
<dbReference type="EMBL" id="HG805901">
    <property type="protein sequence ID" value="CDW54520.1"/>
    <property type="molecule type" value="Genomic_DNA"/>
</dbReference>
<dbReference type="SUPFAM" id="SSF47923">
    <property type="entry name" value="Ypt/Rab-GAP domain of gyp1p"/>
    <property type="match status" value="1"/>
</dbReference>
<dbReference type="PROSITE" id="PS50086">
    <property type="entry name" value="TBC_RABGAP"/>
    <property type="match status" value="1"/>
</dbReference>
<dbReference type="GO" id="GO:0031267">
    <property type="term" value="F:small GTPase binding"/>
    <property type="evidence" value="ECO:0007669"/>
    <property type="project" value="TreeGrafter"/>
</dbReference>
<reference evidence="4" key="2">
    <citation type="submission" date="2014-03" db="EMBL/GenBank/DDBJ databases">
        <title>The whipworm genome and dual-species transcriptomics of an intimate host-pathogen interaction.</title>
        <authorList>
            <person name="Foth B.J."/>
            <person name="Tsai I.J."/>
            <person name="Reid A.J."/>
            <person name="Bancroft A.J."/>
            <person name="Nichol S."/>
            <person name="Tracey A."/>
            <person name="Holroyd N."/>
            <person name="Cotton J.A."/>
            <person name="Stanley E.J."/>
            <person name="Zarowiecki M."/>
            <person name="Liu J.Z."/>
            <person name="Huckvale T."/>
            <person name="Cooper P.J."/>
            <person name="Grencis R.K."/>
            <person name="Berriman M."/>
        </authorList>
    </citation>
    <scope>NUCLEOTIDE SEQUENCE [LARGE SCALE GENOMIC DNA]</scope>
</reference>
<dbReference type="InterPro" id="IPR035969">
    <property type="entry name" value="Rab-GAP_TBC_sf"/>
</dbReference>
<dbReference type="Gene3D" id="1.10.10.750">
    <property type="entry name" value="Ypt/Rab-GAP domain of gyp1p, domain 1"/>
    <property type="match status" value="1"/>
</dbReference>
<dbReference type="Gene3D" id="1.10.8.270">
    <property type="entry name" value="putative rabgap domain of human tbc1 domain family member 14 like domains"/>
    <property type="match status" value="1"/>
</dbReference>
<dbReference type="InterPro" id="IPR050302">
    <property type="entry name" value="Rab_GAP_TBC_domain"/>
</dbReference>
<proteinExistence type="predicted"/>
<feature type="compositionally biased region" description="Low complexity" evidence="2">
    <location>
        <begin position="1"/>
        <end position="17"/>
    </location>
</feature>
<evidence type="ECO:0000313" key="5">
    <source>
        <dbReference type="Proteomes" id="UP000030665"/>
    </source>
</evidence>
<protein>
    <submittedName>
        <fullName evidence="4">RabGAP-TBC domain containing protein</fullName>
    </submittedName>
</protein>
<dbReference type="GO" id="GO:0005096">
    <property type="term" value="F:GTPase activator activity"/>
    <property type="evidence" value="ECO:0007669"/>
    <property type="project" value="UniProtKB-KW"/>
</dbReference>
<evidence type="ECO:0000259" key="3">
    <source>
        <dbReference type="PROSITE" id="PS50086"/>
    </source>
</evidence>
<dbReference type="InterPro" id="IPR000195">
    <property type="entry name" value="Rab-GAP-TBC_dom"/>
</dbReference>
<feature type="domain" description="Rab-GAP TBC" evidence="3">
    <location>
        <begin position="45"/>
        <end position="184"/>
    </location>
</feature>
<dbReference type="PANTHER" id="PTHR47219:SF22">
    <property type="entry name" value="RAB-GAP TBC DOMAIN-CONTAINING PROTEIN"/>
    <property type="match status" value="1"/>
</dbReference>
<name>A0A077Z776_TRITR</name>
<reference evidence="4" key="1">
    <citation type="submission" date="2014-01" db="EMBL/GenBank/DDBJ databases">
        <authorList>
            <person name="Aslett M."/>
        </authorList>
    </citation>
    <scope>NUCLEOTIDE SEQUENCE</scope>
</reference>
<dbReference type="PANTHER" id="PTHR47219">
    <property type="entry name" value="RAB GTPASE-ACTIVATING PROTEIN 1-LIKE"/>
    <property type="match status" value="1"/>
</dbReference>
<organism evidence="4 5">
    <name type="scientific">Trichuris trichiura</name>
    <name type="common">Whipworm</name>
    <name type="synonym">Trichocephalus trichiurus</name>
    <dbReference type="NCBI Taxonomy" id="36087"/>
    <lineage>
        <taxon>Eukaryota</taxon>
        <taxon>Metazoa</taxon>
        <taxon>Ecdysozoa</taxon>
        <taxon>Nematoda</taxon>
        <taxon>Enoplea</taxon>
        <taxon>Dorylaimia</taxon>
        <taxon>Trichinellida</taxon>
        <taxon>Trichuridae</taxon>
        <taxon>Trichuris</taxon>
    </lineage>
</organism>
<dbReference type="FunFam" id="1.10.8.270:FF:000001">
    <property type="entry name" value="TBC1 domain family member 1"/>
    <property type="match status" value="1"/>
</dbReference>
<keyword evidence="5" id="KW-1185">Reference proteome</keyword>
<accession>A0A077Z776</accession>
<dbReference type="OrthoDB" id="295078at2759"/>
<sequence>MNTGGSSASTSQSSTSSDANHYKTCADDSVDVFEVWSYLQLVRQGIPGPVRALVWQLLSSADHDNARCLYAEFIRASSPHEKAIRRDVTRTFPDHKFFDESGRGQHSLFNVMKAYSLYDREVGYCQGSAFVVGMLLLLMPEEEAFAVLLKLMEDYRLRELYKPSMSELGLCLFQLECAVQVCIY</sequence>
<evidence type="ECO:0000256" key="1">
    <source>
        <dbReference type="ARBA" id="ARBA00022468"/>
    </source>
</evidence>
<gene>
    <name evidence="4" type="ORF">TTRE_0000279001</name>
</gene>